<dbReference type="PROSITE" id="PS00108">
    <property type="entry name" value="PROTEIN_KINASE_ST"/>
    <property type="match status" value="1"/>
</dbReference>
<dbReference type="Pfam" id="PF00069">
    <property type="entry name" value="Pkinase"/>
    <property type="match status" value="1"/>
</dbReference>
<name>A0A7R9KZB4_9ACAR</name>
<dbReference type="PROSITE" id="PS50011">
    <property type="entry name" value="PROTEIN_KINASE_DOM"/>
    <property type="match status" value="1"/>
</dbReference>
<dbReference type="InterPro" id="IPR017441">
    <property type="entry name" value="Protein_kinase_ATP_BS"/>
</dbReference>
<dbReference type="EMBL" id="CAJPIZ010010686">
    <property type="protein sequence ID" value="CAG2112671.1"/>
    <property type="molecule type" value="Genomic_DNA"/>
</dbReference>
<feature type="domain" description="Protein kinase" evidence="8">
    <location>
        <begin position="45"/>
        <end position="239"/>
    </location>
</feature>
<protein>
    <recommendedName>
        <fullName evidence="8">Protein kinase domain-containing protein</fullName>
    </recommendedName>
</protein>
<dbReference type="Gene3D" id="1.10.510.10">
    <property type="entry name" value="Transferase(Phosphotransferase) domain 1"/>
    <property type="match status" value="1"/>
</dbReference>
<dbReference type="InterPro" id="IPR011009">
    <property type="entry name" value="Kinase-like_dom_sf"/>
</dbReference>
<dbReference type="InterPro" id="IPR050339">
    <property type="entry name" value="CC_SR_Kinase"/>
</dbReference>
<reference evidence="9" key="1">
    <citation type="submission" date="2020-11" db="EMBL/GenBank/DDBJ databases">
        <authorList>
            <person name="Tran Van P."/>
        </authorList>
    </citation>
    <scope>NUCLEOTIDE SEQUENCE</scope>
</reference>
<dbReference type="EMBL" id="OC865261">
    <property type="protein sequence ID" value="CAD7632241.1"/>
    <property type="molecule type" value="Genomic_DNA"/>
</dbReference>
<keyword evidence="2 6" id="KW-0547">Nucleotide-binding</keyword>
<proteinExistence type="inferred from homology"/>
<dbReference type="GO" id="GO:0005829">
    <property type="term" value="C:cytosol"/>
    <property type="evidence" value="ECO:0007669"/>
    <property type="project" value="TreeGrafter"/>
</dbReference>
<gene>
    <name evidence="9" type="ORF">OSB1V03_LOCUS12646</name>
</gene>
<dbReference type="InterPro" id="IPR000719">
    <property type="entry name" value="Prot_kinase_dom"/>
</dbReference>
<evidence type="ECO:0000256" key="2">
    <source>
        <dbReference type="ARBA" id="ARBA00022741"/>
    </source>
</evidence>
<dbReference type="GO" id="GO:0005524">
    <property type="term" value="F:ATP binding"/>
    <property type="evidence" value="ECO:0007669"/>
    <property type="project" value="UniProtKB-UniRule"/>
</dbReference>
<dbReference type="SMART" id="SM00220">
    <property type="entry name" value="S_TKc"/>
    <property type="match status" value="1"/>
</dbReference>
<evidence type="ECO:0000313" key="10">
    <source>
        <dbReference type="Proteomes" id="UP000759131"/>
    </source>
</evidence>
<keyword evidence="7" id="KW-0723">Serine/threonine-protein kinase</keyword>
<keyword evidence="4 6" id="KW-0067">ATP-binding</keyword>
<evidence type="ECO:0000256" key="3">
    <source>
        <dbReference type="ARBA" id="ARBA00022777"/>
    </source>
</evidence>
<sequence length="239" mass="27840">MSTNCCSTTSWRTSPVSSVATSPCFRAKYSVPNEKLSKSFFADNFEQLLHIGSGGFGAVYKVKHNIEQEIYAVKVIKLLDTYDNNKRQEKLKEVQKLVKLRSEYVVNYRNSWLEDNHLFIQMDFYTQNLQTIIDNKHIVFGRESEDPMDVFEYFICCEIFKELLESVQYLHDSCPPVIHRDLKPQNVMIDQNYNNNRFIKLCDFGSATFHNMSSMSHTCNVGTAKYMAIELNQSRYTVK</sequence>
<dbReference type="GO" id="GO:1990625">
    <property type="term" value="P:negative regulation of cytoplasmic translational initiation in response to stress"/>
    <property type="evidence" value="ECO:0007669"/>
    <property type="project" value="TreeGrafter"/>
</dbReference>
<dbReference type="GO" id="GO:0004694">
    <property type="term" value="F:eukaryotic translation initiation factor 2alpha kinase activity"/>
    <property type="evidence" value="ECO:0007669"/>
    <property type="project" value="TreeGrafter"/>
</dbReference>
<feature type="non-terminal residue" evidence="9">
    <location>
        <position position="239"/>
    </location>
</feature>
<comment type="similarity">
    <text evidence="5">Belongs to the protein kinase superfamily. Ser/Thr protein kinase family. GCN2 subfamily.</text>
</comment>
<dbReference type="GO" id="GO:0005634">
    <property type="term" value="C:nucleus"/>
    <property type="evidence" value="ECO:0007669"/>
    <property type="project" value="TreeGrafter"/>
</dbReference>
<keyword evidence="1" id="KW-0808">Transferase</keyword>
<dbReference type="AlphaFoldDB" id="A0A7R9KZB4"/>
<evidence type="ECO:0000256" key="5">
    <source>
        <dbReference type="ARBA" id="ARBA00037982"/>
    </source>
</evidence>
<accession>A0A7R9KZB4</accession>
<evidence type="ECO:0000256" key="6">
    <source>
        <dbReference type="PROSITE-ProRule" id="PRU10141"/>
    </source>
</evidence>
<dbReference type="PROSITE" id="PS00107">
    <property type="entry name" value="PROTEIN_KINASE_ATP"/>
    <property type="match status" value="1"/>
</dbReference>
<organism evidence="9">
    <name type="scientific">Medioppia subpectinata</name>
    <dbReference type="NCBI Taxonomy" id="1979941"/>
    <lineage>
        <taxon>Eukaryota</taxon>
        <taxon>Metazoa</taxon>
        <taxon>Ecdysozoa</taxon>
        <taxon>Arthropoda</taxon>
        <taxon>Chelicerata</taxon>
        <taxon>Arachnida</taxon>
        <taxon>Acari</taxon>
        <taxon>Acariformes</taxon>
        <taxon>Sarcoptiformes</taxon>
        <taxon>Oribatida</taxon>
        <taxon>Brachypylina</taxon>
        <taxon>Oppioidea</taxon>
        <taxon>Oppiidae</taxon>
        <taxon>Medioppia</taxon>
    </lineage>
</organism>
<dbReference type="SUPFAM" id="SSF56112">
    <property type="entry name" value="Protein kinase-like (PK-like)"/>
    <property type="match status" value="1"/>
</dbReference>
<dbReference type="PANTHER" id="PTHR11042">
    <property type="entry name" value="EUKARYOTIC TRANSLATION INITIATION FACTOR 2-ALPHA KINASE EIF2-ALPHA KINASE -RELATED"/>
    <property type="match status" value="1"/>
</dbReference>
<evidence type="ECO:0000313" key="9">
    <source>
        <dbReference type="EMBL" id="CAD7632241.1"/>
    </source>
</evidence>
<evidence type="ECO:0000256" key="7">
    <source>
        <dbReference type="RuleBase" id="RU000304"/>
    </source>
</evidence>
<dbReference type="PANTHER" id="PTHR11042:SF136">
    <property type="entry name" value="EIF-2-ALPHA KINASE GCN2"/>
    <property type="match status" value="1"/>
</dbReference>
<dbReference type="Proteomes" id="UP000759131">
    <property type="component" value="Unassembled WGS sequence"/>
</dbReference>
<evidence type="ECO:0000259" key="8">
    <source>
        <dbReference type="PROSITE" id="PS50011"/>
    </source>
</evidence>
<dbReference type="InterPro" id="IPR008271">
    <property type="entry name" value="Ser/Thr_kinase_AS"/>
</dbReference>
<keyword evidence="10" id="KW-1185">Reference proteome</keyword>
<evidence type="ECO:0000256" key="1">
    <source>
        <dbReference type="ARBA" id="ARBA00022679"/>
    </source>
</evidence>
<dbReference type="OrthoDB" id="5857966at2759"/>
<evidence type="ECO:0000256" key="4">
    <source>
        <dbReference type="ARBA" id="ARBA00022840"/>
    </source>
</evidence>
<keyword evidence="3" id="KW-0418">Kinase</keyword>
<dbReference type="Gene3D" id="3.30.200.20">
    <property type="entry name" value="Phosphorylase Kinase, domain 1"/>
    <property type="match status" value="1"/>
</dbReference>
<feature type="binding site" evidence="6">
    <location>
        <position position="74"/>
    </location>
    <ligand>
        <name>ATP</name>
        <dbReference type="ChEBI" id="CHEBI:30616"/>
    </ligand>
</feature>